<accession>A0A0F9X3L4</accession>
<reference evidence="1" key="1">
    <citation type="journal article" date="2015" name="Nature">
        <title>Complex archaea that bridge the gap between prokaryotes and eukaryotes.</title>
        <authorList>
            <person name="Spang A."/>
            <person name="Saw J.H."/>
            <person name="Jorgensen S.L."/>
            <person name="Zaremba-Niedzwiedzka K."/>
            <person name="Martijn J."/>
            <person name="Lind A.E."/>
            <person name="van Eijk R."/>
            <person name="Schleper C."/>
            <person name="Guy L."/>
            <person name="Ettema T.J."/>
        </authorList>
    </citation>
    <scope>NUCLEOTIDE SEQUENCE</scope>
</reference>
<sequence>MKKLTLLVFAILFISCSDDAMETISPEIVIDDVVDEGDDLSEEDVELLTINIQIEDGFLNGFDMGNVYLSNDLGEIIEEKEIVNNSTISIEIEKLPNVKYDLTIKKESTNYIDIDTFTNISSSDYLLKSKRFFQNSEDINVTMNNTGFPWEKINSGTGVLSLNAMNGGSAEWNTNLNLFQGTLYLVGLSPNEIQPRYLFAQDVLSGSNFEVDYLIIAFC</sequence>
<proteinExistence type="predicted"/>
<comment type="caution">
    <text evidence="1">The sequence shown here is derived from an EMBL/GenBank/DDBJ whole genome shotgun (WGS) entry which is preliminary data.</text>
</comment>
<dbReference type="PROSITE" id="PS51257">
    <property type="entry name" value="PROKAR_LIPOPROTEIN"/>
    <property type="match status" value="1"/>
</dbReference>
<evidence type="ECO:0000313" key="1">
    <source>
        <dbReference type="EMBL" id="KKN93396.1"/>
    </source>
</evidence>
<name>A0A0F9X3L4_9ZZZZ</name>
<gene>
    <name evidence="1" type="ORF">LCGC14_0198290</name>
</gene>
<dbReference type="AlphaFoldDB" id="A0A0F9X3L4"/>
<protein>
    <submittedName>
        <fullName evidence="1">Uncharacterized protein</fullName>
    </submittedName>
</protein>
<dbReference type="EMBL" id="LAZR01000086">
    <property type="protein sequence ID" value="KKN93396.1"/>
    <property type="molecule type" value="Genomic_DNA"/>
</dbReference>
<organism evidence="1">
    <name type="scientific">marine sediment metagenome</name>
    <dbReference type="NCBI Taxonomy" id="412755"/>
    <lineage>
        <taxon>unclassified sequences</taxon>
        <taxon>metagenomes</taxon>
        <taxon>ecological metagenomes</taxon>
    </lineage>
</organism>